<sequence>MGPSNIEIELRGLSPDGGGAIEVMQSFLRMIEAMLNTKCDFELAQAYLALFLKLHLKIICSEPALLAEVSRLSTQLEEIWIHLQTLFNQNICILNYIKTALL</sequence>
<dbReference type="InterPro" id="IPR007319">
    <property type="entry name" value="WDR36/Utp21_C"/>
</dbReference>
<dbReference type="AlphaFoldDB" id="A0A2D4NC46"/>
<dbReference type="GO" id="GO:0032040">
    <property type="term" value="C:small-subunit processome"/>
    <property type="evidence" value="ECO:0007669"/>
    <property type="project" value="InterPro"/>
</dbReference>
<reference evidence="2" key="2">
    <citation type="submission" date="2017-11" db="EMBL/GenBank/DDBJ databases">
        <title>Coralsnake Venomics: Analyses of Venom Gland Transcriptomes and Proteomes of Six Brazilian Taxa.</title>
        <authorList>
            <person name="Aird S.D."/>
            <person name="Jorge da Silva N."/>
            <person name="Qiu L."/>
            <person name="Villar-Briones A."/>
            <person name="Aparecida-Saddi V."/>
            <person name="Campos-Telles M.P."/>
            <person name="Grau M."/>
            <person name="Mikheyev A.S."/>
        </authorList>
    </citation>
    <scope>NUCLEOTIDE SEQUENCE</scope>
    <source>
        <tissue evidence="2">Venom_gland</tissue>
    </source>
</reference>
<dbReference type="EMBL" id="IACM01162017">
    <property type="protein sequence ID" value="LAB42543.1"/>
    <property type="molecule type" value="Transcribed_RNA"/>
</dbReference>
<evidence type="ECO:0000259" key="1">
    <source>
        <dbReference type="Pfam" id="PF04192"/>
    </source>
</evidence>
<dbReference type="GO" id="GO:0006364">
    <property type="term" value="P:rRNA processing"/>
    <property type="evidence" value="ECO:0007669"/>
    <property type="project" value="InterPro"/>
</dbReference>
<organism evidence="2">
    <name type="scientific">Micrurus spixii</name>
    <name type="common">Amazon coral snake</name>
    <dbReference type="NCBI Taxonomy" id="129469"/>
    <lineage>
        <taxon>Eukaryota</taxon>
        <taxon>Metazoa</taxon>
        <taxon>Chordata</taxon>
        <taxon>Craniata</taxon>
        <taxon>Vertebrata</taxon>
        <taxon>Euteleostomi</taxon>
        <taxon>Lepidosauria</taxon>
        <taxon>Squamata</taxon>
        <taxon>Bifurcata</taxon>
        <taxon>Unidentata</taxon>
        <taxon>Episquamata</taxon>
        <taxon>Toxicofera</taxon>
        <taxon>Serpentes</taxon>
        <taxon>Colubroidea</taxon>
        <taxon>Elapidae</taxon>
        <taxon>Elapinae</taxon>
        <taxon>Micrurus</taxon>
    </lineage>
</organism>
<proteinExistence type="predicted"/>
<dbReference type="GO" id="GO:0034388">
    <property type="term" value="C:Pwp2p-containing subcomplex of 90S preribosome"/>
    <property type="evidence" value="ECO:0007669"/>
    <property type="project" value="TreeGrafter"/>
</dbReference>
<dbReference type="PANTHER" id="PTHR22840:SF12">
    <property type="entry name" value="WD REPEAT-CONTAINING PROTEIN 36"/>
    <property type="match status" value="1"/>
</dbReference>
<accession>A0A2D4NC46</accession>
<feature type="domain" description="WDR36/Utp21 C-terminal" evidence="1">
    <location>
        <begin position="1"/>
        <end position="98"/>
    </location>
</feature>
<dbReference type="EMBL" id="IACM01162011">
    <property type="protein sequence ID" value="LAB42530.1"/>
    <property type="molecule type" value="Transcribed_RNA"/>
</dbReference>
<protein>
    <recommendedName>
        <fullName evidence="1">WDR36/Utp21 C-terminal domain-containing protein</fullName>
    </recommendedName>
</protein>
<name>A0A2D4NC46_9SAUR</name>
<evidence type="ECO:0000313" key="2">
    <source>
        <dbReference type="EMBL" id="LAB42543.1"/>
    </source>
</evidence>
<dbReference type="PANTHER" id="PTHR22840">
    <property type="entry name" value="WD REPEAT-CONTAINING PROTEIN 36"/>
    <property type="match status" value="1"/>
</dbReference>
<dbReference type="Pfam" id="PF04192">
    <property type="entry name" value="Utp21"/>
    <property type="match status" value="1"/>
</dbReference>
<reference evidence="2" key="1">
    <citation type="submission" date="2017-07" db="EMBL/GenBank/DDBJ databases">
        <authorList>
            <person name="Mikheyev A."/>
            <person name="Grau M."/>
        </authorList>
    </citation>
    <scope>NUCLEOTIDE SEQUENCE</scope>
    <source>
        <tissue evidence="2">Venom_gland</tissue>
    </source>
</reference>